<protein>
    <recommendedName>
        <fullName evidence="5">Importin N-terminal domain-containing protein</fullName>
    </recommendedName>
</protein>
<dbReference type="eggNOG" id="KOG2274">
    <property type="taxonomic scope" value="Eukaryota"/>
</dbReference>
<dbReference type="GO" id="GO:0006334">
    <property type="term" value="P:nucleosome assembly"/>
    <property type="evidence" value="ECO:0007669"/>
    <property type="project" value="EnsemblFungi"/>
</dbReference>
<dbReference type="InterPro" id="IPR001494">
    <property type="entry name" value="Importin-beta_N"/>
</dbReference>
<evidence type="ECO:0000313" key="6">
    <source>
        <dbReference type="EMBL" id="AET38308.1"/>
    </source>
</evidence>
<dbReference type="FunCoup" id="G8JQH5">
    <property type="interactions" value="1093"/>
</dbReference>
<dbReference type="GO" id="GO:0006607">
    <property type="term" value="P:NLS-bearing protein import into nucleus"/>
    <property type="evidence" value="ECO:0007669"/>
    <property type="project" value="EnsemblFungi"/>
</dbReference>
<dbReference type="InterPro" id="IPR016024">
    <property type="entry name" value="ARM-type_fold"/>
</dbReference>
<dbReference type="GO" id="GO:0005635">
    <property type="term" value="C:nuclear envelope"/>
    <property type="evidence" value="ECO:0007669"/>
    <property type="project" value="TreeGrafter"/>
</dbReference>
<dbReference type="KEGG" id="erc:Ecym_2594"/>
<sequence>MKDTTSRWLTTKMDLSELILHAQSPVKDQRESAETALLSLCSSDPGSVFVSLINIASDPSAEVASKQFCLVSIRKLITMYWNAGFESYCGPPGVNEGAKEVVRENLLKLVLGDSQNSKIVSASSYCIVQIAAVDFPDEWPSLLDTVYDAITYDYSANALSLLHEIFDDVVSEEMFFQGGIGWKTVQIVFSLLSNTSSSFGIKDAAMKLYHSCLLQLLSPHALESDENRSQIAQHVNETLHIFLQLLGNHNLADPSNELLDLKAHTYENLTLLKTQFPKKLFPDDLKGSFKTVALKDLDTLGKYYSQILASVDEALLQSVDESAINIIGFLSSLHECELEGPEVNNLLESLVQLCSLPMHQADDLTNDLNSFVSKETGVSGVYTIRDEVFQFLSDMIGTNYRNIFQTLLEQAGSVMHLDWEKQESMLYLLQSCQGNTEEFEVNSQGLVELLLRLQNILESQNIHCLVWSRLSITIAKILEKFVCKLENIKLIVKEFIFKTLTIASSSPNSTMKAGSLISYKCYSSFVALGSVLGVEDCEKLERQVLDIINDIYAEVDDDTPGFLLEVLSGVIASNPESTNKSLKASELEFVLKLSTSDPYSVQVVVEAQDCLSSLLQKVRSDDYIYYAELCIPSFVSVLRADGTHGFAYTPLVSLSLELLTVFLKKNPSDGFLPQSVVEYVFEPLTSLIMSSEDDELLQLSTEAFAFLLANSKKDDISSHLQTAIMILERLLASDTSYSASSKVGSLLLSVLTKFADQIQDIMPKLLEAAARRLVQVNNIHTVENLILVFCHLTSVDVKQTVDFLSSLILDSDGHSALQLIIPKWLDSFEIIRGEKKIKENIVALSKLFFLNDSRVANILVNGDLIPYDGDLIITRSMAKSLPDKYTRISAYEKIIKLMVTELMFQYNQPDPDKYMSSQSEKLTKTNQDNKSNSGNADHDDDWEDIDDVLEYEKLQEYIEGSDIDDDDDDLLIMNNIQETTSELLSQFFKEAVIKDISGFKDIYTRLNEQEKRCLSIYIV</sequence>
<dbReference type="GO" id="GO:0000511">
    <property type="term" value="F:H2A-H2B histone complex chaperone activity"/>
    <property type="evidence" value="ECO:0007669"/>
    <property type="project" value="EnsemblFungi"/>
</dbReference>
<dbReference type="GO" id="GO:0005829">
    <property type="term" value="C:cytosol"/>
    <property type="evidence" value="ECO:0007669"/>
    <property type="project" value="TreeGrafter"/>
</dbReference>
<dbReference type="Proteomes" id="UP000006790">
    <property type="component" value="Chromosome 2"/>
</dbReference>
<dbReference type="AlphaFoldDB" id="G8JQH5"/>
<organism evidence="6 7">
    <name type="scientific">Eremothecium cymbalariae (strain CBS 270.75 / DBVPG 7215 / KCTC 17166 / NRRL Y-17582)</name>
    <name type="common">Yeast</name>
    <dbReference type="NCBI Taxonomy" id="931890"/>
    <lineage>
        <taxon>Eukaryota</taxon>
        <taxon>Fungi</taxon>
        <taxon>Dikarya</taxon>
        <taxon>Ascomycota</taxon>
        <taxon>Saccharomycotina</taxon>
        <taxon>Saccharomycetes</taxon>
        <taxon>Saccharomycetales</taxon>
        <taxon>Saccharomycetaceae</taxon>
        <taxon>Eremothecium</taxon>
    </lineage>
</organism>
<accession>G8JQH5</accession>
<evidence type="ECO:0000259" key="5">
    <source>
        <dbReference type="PROSITE" id="PS50166"/>
    </source>
</evidence>
<dbReference type="Pfam" id="PF03810">
    <property type="entry name" value="IBN_N"/>
    <property type="match status" value="1"/>
</dbReference>
<feature type="region of interest" description="Disordered" evidence="4">
    <location>
        <begin position="910"/>
        <end position="941"/>
    </location>
</feature>
<dbReference type="OMA" id="NPDQYTI"/>
<comment type="subcellular location">
    <subcellularLocation>
        <location evidence="1">Nucleus</location>
    </subcellularLocation>
</comment>
<dbReference type="PANTHER" id="PTHR10997">
    <property type="entry name" value="IMPORTIN-7, 8, 11"/>
    <property type="match status" value="1"/>
</dbReference>
<dbReference type="InParanoid" id="G8JQH5"/>
<feature type="compositionally biased region" description="Polar residues" evidence="4">
    <location>
        <begin position="915"/>
        <end position="935"/>
    </location>
</feature>
<dbReference type="Gene3D" id="1.25.10.10">
    <property type="entry name" value="Leucine-rich Repeat Variant"/>
    <property type="match status" value="1"/>
</dbReference>
<dbReference type="SUPFAM" id="SSF48371">
    <property type="entry name" value="ARM repeat"/>
    <property type="match status" value="1"/>
</dbReference>
<dbReference type="STRING" id="931890.G8JQH5"/>
<dbReference type="OrthoDB" id="431626at2759"/>
<dbReference type="InterPro" id="IPR011989">
    <property type="entry name" value="ARM-like"/>
</dbReference>
<keyword evidence="7" id="KW-1185">Reference proteome</keyword>
<dbReference type="HOGENOM" id="CLU_008920_1_1_1"/>
<keyword evidence="3" id="KW-0539">Nucleus</keyword>
<dbReference type="SMART" id="SM00913">
    <property type="entry name" value="IBN_N"/>
    <property type="match status" value="1"/>
</dbReference>
<feature type="domain" description="Importin N-terminal" evidence="5">
    <location>
        <begin position="33"/>
        <end position="112"/>
    </location>
</feature>
<proteinExistence type="predicted"/>
<evidence type="ECO:0000256" key="1">
    <source>
        <dbReference type="ARBA" id="ARBA00004123"/>
    </source>
</evidence>
<reference evidence="7" key="1">
    <citation type="journal article" date="2012" name="G3 (Bethesda)">
        <title>Pichia sorbitophila, an interspecies yeast hybrid reveals early steps of genome resolution following polyploidization.</title>
        <authorList>
            <person name="Leh Louis V."/>
            <person name="Despons L."/>
            <person name="Friedrich A."/>
            <person name="Martin T."/>
            <person name="Durrens P."/>
            <person name="Casaregola S."/>
            <person name="Neuveglise C."/>
            <person name="Fairhead C."/>
            <person name="Marck C."/>
            <person name="Cruz J.A."/>
            <person name="Straub M.L."/>
            <person name="Kugler V."/>
            <person name="Sacerdot C."/>
            <person name="Uzunov Z."/>
            <person name="Thierry A."/>
            <person name="Weiss S."/>
            <person name="Bleykasten C."/>
            <person name="De Montigny J."/>
            <person name="Jacques N."/>
            <person name="Jung P."/>
            <person name="Lemaire M."/>
            <person name="Mallet S."/>
            <person name="Morel G."/>
            <person name="Richard G.F."/>
            <person name="Sarkar A."/>
            <person name="Savel G."/>
            <person name="Schacherer J."/>
            <person name="Seret M.L."/>
            <person name="Talla E."/>
            <person name="Samson G."/>
            <person name="Jubin C."/>
            <person name="Poulain J."/>
            <person name="Vacherie B."/>
            <person name="Barbe V."/>
            <person name="Pelletier E."/>
            <person name="Sherman D.J."/>
            <person name="Westhof E."/>
            <person name="Weissenbach J."/>
            <person name="Baret P.V."/>
            <person name="Wincker P."/>
            <person name="Gaillardin C."/>
            <person name="Dujon B."/>
            <person name="Souciet J.L."/>
        </authorList>
    </citation>
    <scope>NUCLEOTIDE SEQUENCE [LARGE SCALE GENOMIC DNA]</scope>
    <source>
        <strain evidence="7">CBS 270.75 / DBVPG 7215 / KCTC 17166 / NRRL Y-17582</strain>
    </source>
</reference>
<dbReference type="GO" id="GO:0061608">
    <property type="term" value="F:nuclear import signal receptor activity"/>
    <property type="evidence" value="ECO:0007669"/>
    <property type="project" value="EnsemblFungi"/>
</dbReference>
<dbReference type="RefSeq" id="XP_003645125.1">
    <property type="nucleotide sequence ID" value="XM_003645077.1"/>
</dbReference>
<keyword evidence="2" id="KW-0813">Transport</keyword>
<dbReference type="EMBL" id="CP002498">
    <property type="protein sequence ID" value="AET38308.1"/>
    <property type="molecule type" value="Genomic_DNA"/>
</dbReference>
<evidence type="ECO:0000256" key="2">
    <source>
        <dbReference type="ARBA" id="ARBA00022448"/>
    </source>
</evidence>
<evidence type="ECO:0000256" key="4">
    <source>
        <dbReference type="SAM" id="MobiDB-lite"/>
    </source>
</evidence>
<evidence type="ECO:0000256" key="3">
    <source>
        <dbReference type="ARBA" id="ARBA00023242"/>
    </source>
</evidence>
<dbReference type="PROSITE" id="PS50166">
    <property type="entry name" value="IMPORTIN_B_NT"/>
    <property type="match status" value="1"/>
</dbReference>
<dbReference type="PANTHER" id="PTHR10997:SF9">
    <property type="entry name" value="IMPORTIN-9"/>
    <property type="match status" value="1"/>
</dbReference>
<name>G8JQH5_ERECY</name>
<gene>
    <name evidence="6" type="ordered locus">Ecym_2594</name>
</gene>
<dbReference type="GO" id="GO:0031267">
    <property type="term" value="F:small GTPase binding"/>
    <property type="evidence" value="ECO:0007669"/>
    <property type="project" value="InterPro"/>
</dbReference>
<evidence type="ECO:0000313" key="7">
    <source>
        <dbReference type="Proteomes" id="UP000006790"/>
    </source>
</evidence>
<dbReference type="GeneID" id="11468348"/>